<dbReference type="RefSeq" id="WP_214832427.1">
    <property type="nucleotide sequence ID" value="NZ_CP183077.1"/>
</dbReference>
<evidence type="ECO:0000313" key="7">
    <source>
        <dbReference type="EMBL" id="MDL5375627.1"/>
    </source>
</evidence>
<organism evidence="7 8">
    <name type="scientific">Exiguobacterium mexicanum</name>
    <dbReference type="NCBI Taxonomy" id="340146"/>
    <lineage>
        <taxon>Bacteria</taxon>
        <taxon>Bacillati</taxon>
        <taxon>Bacillota</taxon>
        <taxon>Bacilli</taxon>
        <taxon>Bacillales</taxon>
        <taxon>Bacillales Family XII. Incertae Sedis</taxon>
        <taxon>Exiguobacterium</taxon>
    </lineage>
</organism>
<dbReference type="Gene3D" id="2.40.50.140">
    <property type="entry name" value="Nucleic acid-binding proteins"/>
    <property type="match status" value="1"/>
</dbReference>
<evidence type="ECO:0000256" key="4">
    <source>
        <dbReference type="ARBA" id="ARBA00022842"/>
    </source>
</evidence>
<feature type="domain" description="RNA-binding protein AU-1/Ribonuclease E/G" evidence="6">
    <location>
        <begin position="116"/>
        <end position="359"/>
    </location>
</feature>
<keyword evidence="2" id="KW-0479">Metal-binding</keyword>
<protein>
    <submittedName>
        <fullName evidence="7">Ribonuclease E/G</fullName>
    </submittedName>
</protein>
<dbReference type="PANTHER" id="PTHR30001">
    <property type="entry name" value="RIBONUCLEASE"/>
    <property type="match status" value="1"/>
</dbReference>
<gene>
    <name evidence="7" type="ORF">QR695_01260</name>
</gene>
<dbReference type="Pfam" id="PF10150">
    <property type="entry name" value="RNase_E_G"/>
    <property type="match status" value="1"/>
</dbReference>
<evidence type="ECO:0000256" key="5">
    <source>
        <dbReference type="ARBA" id="ARBA00022884"/>
    </source>
</evidence>
<keyword evidence="5" id="KW-0694">RNA-binding</keyword>
<evidence type="ECO:0000313" key="8">
    <source>
        <dbReference type="Proteomes" id="UP001230807"/>
    </source>
</evidence>
<reference evidence="7 8" key="1">
    <citation type="submission" date="2023-06" db="EMBL/GenBank/DDBJ databases">
        <title>Influencing factors and mechanism of Cr(VI) reduction by facultative anaerobic Exiguobacterium sp. PY14.</title>
        <authorList>
            <person name="Zou L."/>
        </authorList>
    </citation>
    <scope>NUCLEOTIDE SEQUENCE [LARGE SCALE GENOMIC DNA]</scope>
    <source>
        <strain evidence="7 8">PY14</strain>
    </source>
</reference>
<evidence type="ECO:0000256" key="1">
    <source>
        <dbReference type="ARBA" id="ARBA00001946"/>
    </source>
</evidence>
<keyword evidence="4" id="KW-0460">Magnesium</keyword>
<dbReference type="InterPro" id="IPR004659">
    <property type="entry name" value="RNase_E/G"/>
</dbReference>
<dbReference type="Proteomes" id="UP001230807">
    <property type="component" value="Unassembled WGS sequence"/>
</dbReference>
<dbReference type="EMBL" id="JASWER010000001">
    <property type="protein sequence ID" value="MDL5375627.1"/>
    <property type="molecule type" value="Genomic_DNA"/>
</dbReference>
<keyword evidence="3" id="KW-0378">Hydrolase</keyword>
<dbReference type="InterPro" id="IPR019307">
    <property type="entry name" value="RNA-bd_AU-1/RNase_E/G"/>
</dbReference>
<accession>A0ABT7MJM7</accession>
<sequence>MRLIYERTPSIERAMLVDGERLLEVEERFIDQLSIGTILEAAIERIHPSLGAAFLTTGETTFFLPIAETLKALEAYPNVPAIGQAAVVGQKRLVQVTKEGINGKHHKVTENIRFGGRYIVYFPYGRRQLYSRKLDLVTQDRLSKVFELEETEGVLFRTESGQASPADLQEELDLLRARAADVITARRGQDELLCEQFVRRHAVESVMLNDKEAQDRLTRLEVNVERHIGKGRMKEAVRLDGAIEKLGQRVVWLEGGSYVLIEQVETMTVIDVNSGKNVAVKDKGRAADTINEAALYAVMEQLRLRNIGGMVVIDFLRGSKDGQARLLKKMKELGARDPRRVEVYGFTRMGLFELSRERTGRSMQDRMTYNGNPSKLAVFSQLERALMELAPQAEGVVVTLPSKWHDASWDGFDCTVFLVDGEPEVAFYGTLEECQNFVSRH</sequence>
<evidence type="ECO:0000256" key="3">
    <source>
        <dbReference type="ARBA" id="ARBA00022801"/>
    </source>
</evidence>
<name>A0ABT7MJM7_9BACL</name>
<dbReference type="InterPro" id="IPR012340">
    <property type="entry name" value="NA-bd_OB-fold"/>
</dbReference>
<evidence type="ECO:0000259" key="6">
    <source>
        <dbReference type="Pfam" id="PF10150"/>
    </source>
</evidence>
<evidence type="ECO:0000256" key="2">
    <source>
        <dbReference type="ARBA" id="ARBA00022723"/>
    </source>
</evidence>
<comment type="cofactor">
    <cofactor evidence="1">
        <name>Mg(2+)</name>
        <dbReference type="ChEBI" id="CHEBI:18420"/>
    </cofactor>
</comment>
<proteinExistence type="predicted"/>
<dbReference type="PANTHER" id="PTHR30001:SF0">
    <property type="entry name" value="RIBONUCLEASE G"/>
    <property type="match status" value="1"/>
</dbReference>
<comment type="caution">
    <text evidence="7">The sequence shown here is derived from an EMBL/GenBank/DDBJ whole genome shotgun (WGS) entry which is preliminary data.</text>
</comment>
<keyword evidence="8" id="KW-1185">Reference proteome</keyword>